<gene>
    <name evidence="2" type="ORF">OXIME_000388</name>
</gene>
<reference evidence="2 3" key="1">
    <citation type="submission" date="2023-09" db="EMBL/GenBank/DDBJ databases">
        <authorList>
            <person name="Golyshina O.V."/>
            <person name="Lunev E.A."/>
            <person name="Bargiela R."/>
            <person name="Gaines M.C."/>
            <person name="Daum B."/>
            <person name="Bale N.J."/>
            <person name="Koenen M."/>
            <person name="Sinninghe Damst J.S."/>
            <person name="Yakimov M."/>
            <person name="Golyshin P.N."/>
        </authorList>
    </citation>
    <scope>NUCLEOTIDE SEQUENCE [LARGE SCALE GENOMIC DNA]</scope>
    <source>
        <strain evidence="2 3">M1</strain>
    </source>
</reference>
<name>A0AAX4NEE3_9ARCH</name>
<feature type="transmembrane region" description="Helical" evidence="1">
    <location>
        <begin position="42"/>
        <end position="58"/>
    </location>
</feature>
<keyword evidence="1" id="KW-1133">Transmembrane helix</keyword>
<evidence type="ECO:0000313" key="3">
    <source>
        <dbReference type="Proteomes" id="UP001451606"/>
    </source>
</evidence>
<evidence type="ECO:0000313" key="2">
    <source>
        <dbReference type="EMBL" id="WYX99843.1"/>
    </source>
</evidence>
<feature type="transmembrane region" description="Helical" evidence="1">
    <location>
        <begin position="78"/>
        <end position="97"/>
    </location>
</feature>
<dbReference type="AlphaFoldDB" id="A0AAX4NEE3"/>
<dbReference type="EMBL" id="CP133772">
    <property type="protein sequence ID" value="WYX99843.1"/>
    <property type="molecule type" value="Genomic_DNA"/>
</dbReference>
<evidence type="ECO:0000256" key="1">
    <source>
        <dbReference type="SAM" id="Phobius"/>
    </source>
</evidence>
<dbReference type="KEGG" id="omr:OXIME_000388"/>
<accession>A0AAX4NEE3</accession>
<feature type="transmembrane region" description="Helical" evidence="1">
    <location>
        <begin position="142"/>
        <end position="164"/>
    </location>
</feature>
<proteinExistence type="predicted"/>
<protein>
    <recommendedName>
        <fullName evidence="4">DUF2062 domain-containing protein</fullName>
    </recommendedName>
</protein>
<organism evidence="2 3">
    <name type="scientific">Oxyplasma meridianum</name>
    <dbReference type="NCBI Taxonomy" id="3073602"/>
    <lineage>
        <taxon>Archaea</taxon>
        <taxon>Methanobacteriati</taxon>
        <taxon>Thermoplasmatota</taxon>
        <taxon>Thermoplasmata</taxon>
        <taxon>Thermoplasmatales</taxon>
        <taxon>Thermoplasmataceae</taxon>
        <taxon>Oxyplasma</taxon>
    </lineage>
</organism>
<keyword evidence="1" id="KW-0472">Membrane</keyword>
<dbReference type="Proteomes" id="UP001451606">
    <property type="component" value="Chromosome"/>
</dbReference>
<evidence type="ECO:0008006" key="4">
    <source>
        <dbReference type="Google" id="ProtNLM"/>
    </source>
</evidence>
<keyword evidence="3" id="KW-1185">Reference proteome</keyword>
<sequence>MSMTLKRSRIKTLKDSWRDWTIYRSLKKNESMKSMIYSQPKGIFYGIIFSLIMWWIPIAGPATAGYIAGRSSGTPSKALVSTLVATSILMILTMMFLPFKTGVLSSIGNYLSSGVIAISGSKLVAYSGFLTDLYTSYGILKTLTIIMPGSLIILNVFGYAGGFISQIKRQEENYSAGYLKNRVGTAVVNRERKSKIDERKIIREFKDARNDDEDGVGDWTYL</sequence>
<keyword evidence="1" id="KW-0812">Transmembrane</keyword>
<dbReference type="GeneID" id="95967113"/>
<feature type="transmembrane region" description="Helical" evidence="1">
    <location>
        <begin position="109"/>
        <end position="130"/>
    </location>
</feature>
<dbReference type="RefSeq" id="WP_393971803.1">
    <property type="nucleotide sequence ID" value="NZ_CP133772.1"/>
</dbReference>